<organism evidence="1 2">
    <name type="scientific">Panagrolaimus sp. JU765</name>
    <dbReference type="NCBI Taxonomy" id="591449"/>
    <lineage>
        <taxon>Eukaryota</taxon>
        <taxon>Metazoa</taxon>
        <taxon>Ecdysozoa</taxon>
        <taxon>Nematoda</taxon>
        <taxon>Chromadorea</taxon>
        <taxon>Rhabditida</taxon>
        <taxon>Tylenchina</taxon>
        <taxon>Panagrolaimomorpha</taxon>
        <taxon>Panagrolaimoidea</taxon>
        <taxon>Panagrolaimidae</taxon>
        <taxon>Panagrolaimus</taxon>
    </lineage>
</organism>
<sequence length="948" mass="111132">MNFHKLMDALVNSKLPFSYPNLKDPTLISCFKDQLAVASTENIFYLKNKTWRKIVGMSEVVQTISSLAIHDDQIVYGTSKGVLEVIFFDKPIILRRNTEKMLPVMRLIFAQDSSIVFVLMSDNSFYRWSTNNDIFTRIQSSVLFYDLHIARNGVLLCASEDGIRLFSPPDYSNCQVWEFTQPITLITATDKSIVAASQNKIYEINFSGDVVNELDIGNERIHSLLVVDMLFFGIERSGVLILSDYDRIHFYFNGIIIVVDCSSFQFRYNQFQSQKQEENDIFDSAQSFAVIGKQILYLSSGVNKLNVFTIRDFESLADHYLNTKKADNVFQLIGKSQVFVDQHQRSMLFFKKALRQCQNDWIVHFNFMKPCFSSSDAFYEFMLADEKRKVFENDLFSFIYEKNNYHAISTEIVTKVVEFFSKDAEMFKKILLNTRLDQLDLNYVTHVSNRLQIPTCLFYTGHYIELKSFIELLTIFNKAYQREQFDEIFTIFKILGESCWCGIQKIFGHQCNVLSDKLAALNWLIGEDIPKIMNFANHSNEVLSFFLMEPTSEDVVNLMVKHFKFFPQNLTSDFVFEIWNLFKTKELKKDFFRFFQILVANQHVDYSSDFFLMTLKSFSNEQLENIVKVAHPNNRYIVTLIYFLLENIEDGVKSMKEWHNQTENSHNLFWMCLTILYETSYNPSTSRDLLLDYFDRYPEKAVEFTINLLNVVITWSLEFPLIQQVYRHALFFVNFSNFDVEEKSQFVIQLITACIDKFIDQGNEIVDEIMCQCFMEFPIFVTILLDIKKESFSHTNVGSFPLLNLFINLHEANEEFNLLKDVLMDKPTKIIQLVHQIFDDLPWLNSKWMVIILDVLVNKIKYSNNNEEQKNSSKLAIQILGQTIERGTFNQNYEVFCNLLEPIIPMIIPESVKFFQSLKIVQIQNNQLLNLQKREEPMHDNDHFFVKA</sequence>
<protein>
    <submittedName>
        <fullName evidence="2">Uncharacterized protein</fullName>
    </submittedName>
</protein>
<dbReference type="WBParaSite" id="JU765_v2.g4962.t1">
    <property type="protein sequence ID" value="JU765_v2.g4962.t1"/>
    <property type="gene ID" value="JU765_v2.g4962"/>
</dbReference>
<proteinExistence type="predicted"/>
<evidence type="ECO:0000313" key="1">
    <source>
        <dbReference type="Proteomes" id="UP000887576"/>
    </source>
</evidence>
<accession>A0AC34RB12</accession>
<evidence type="ECO:0000313" key="2">
    <source>
        <dbReference type="WBParaSite" id="JU765_v2.g4962.t1"/>
    </source>
</evidence>
<name>A0AC34RB12_9BILA</name>
<dbReference type="Proteomes" id="UP000887576">
    <property type="component" value="Unplaced"/>
</dbReference>
<reference evidence="2" key="1">
    <citation type="submission" date="2022-11" db="UniProtKB">
        <authorList>
            <consortium name="WormBaseParasite"/>
        </authorList>
    </citation>
    <scope>IDENTIFICATION</scope>
</reference>